<sequence>MHAHARLHPLHSDPDFMLLHEALGDVAAEPRGDDMALRLISREPLGEGSVSGFAPMTNSPEQTWYVDTSRLPVRTETGLATGDDLTRPDARIWTHPADPHLPALAATAFGHAAKALLSRLGLVATGELTMVGYRPGRRAVLRAATDGGDVWLKVVRPRRLDSIVGAHLACAEAGLPVPTLRGWAPDGLLVLDSAVGTPAAETRWSPRSLLDSVDALRAQISGVVWDRPAPSIADRLGWYAGHAGDAVEVQRLVAGIRTLLANATVREDTVVHGDMHFGQLFLAGDGAGISGMIDVDTLGRGDAAEDSAAFIAHAVASARLTGVEHRARIRGLADAALERWDDPRVRGFTGIHLLGQANSARVHGDTTGAQTLYATAQRIVDGGSAGDQTEET</sequence>
<feature type="domain" description="Aminoglycoside phosphotransferase" evidence="1">
    <location>
        <begin position="235"/>
        <end position="315"/>
    </location>
</feature>
<evidence type="ECO:0000313" key="2">
    <source>
        <dbReference type="EMBL" id="MBN8206029.1"/>
    </source>
</evidence>
<dbReference type="Proteomes" id="UP000664385">
    <property type="component" value="Unassembled WGS sequence"/>
</dbReference>
<dbReference type="InterPro" id="IPR002575">
    <property type="entry name" value="Aminoglycoside_PTrfase"/>
</dbReference>
<name>A0A939DX65_9MICO</name>
<dbReference type="EMBL" id="JAEMWU010000001">
    <property type="protein sequence ID" value="MBN8206029.1"/>
    <property type="molecule type" value="Genomic_DNA"/>
</dbReference>
<gene>
    <name evidence="2" type="ORF">JF543_08645</name>
</gene>
<dbReference type="InterPro" id="IPR011009">
    <property type="entry name" value="Kinase-like_dom_sf"/>
</dbReference>
<reference evidence="2" key="1">
    <citation type="submission" date="2020-12" db="EMBL/GenBank/DDBJ databases">
        <title>PHA producing bacteria isolated from mangrove.</title>
        <authorList>
            <person name="Zheng W."/>
            <person name="Yu S."/>
            <person name="Huang Y."/>
        </authorList>
    </citation>
    <scope>NUCLEOTIDE SEQUENCE</scope>
    <source>
        <strain evidence="2">GN8-5</strain>
    </source>
</reference>
<evidence type="ECO:0000259" key="1">
    <source>
        <dbReference type="Pfam" id="PF01636"/>
    </source>
</evidence>
<comment type="caution">
    <text evidence="2">The sequence shown here is derived from an EMBL/GenBank/DDBJ whole genome shotgun (WGS) entry which is preliminary data.</text>
</comment>
<dbReference type="AlphaFoldDB" id="A0A939DX65"/>
<dbReference type="Gene3D" id="3.90.1200.10">
    <property type="match status" value="1"/>
</dbReference>
<protein>
    <submittedName>
        <fullName evidence="2">Phosphotransferase</fullName>
    </submittedName>
</protein>
<dbReference type="Pfam" id="PF01636">
    <property type="entry name" value="APH"/>
    <property type="match status" value="1"/>
</dbReference>
<dbReference type="SUPFAM" id="SSF56112">
    <property type="entry name" value="Protein kinase-like (PK-like)"/>
    <property type="match status" value="1"/>
</dbReference>
<accession>A0A939DX65</accession>
<organism evidence="2 3">
    <name type="scientific">Microbacterium esteraromaticum</name>
    <dbReference type="NCBI Taxonomy" id="57043"/>
    <lineage>
        <taxon>Bacteria</taxon>
        <taxon>Bacillati</taxon>
        <taxon>Actinomycetota</taxon>
        <taxon>Actinomycetes</taxon>
        <taxon>Micrococcales</taxon>
        <taxon>Microbacteriaceae</taxon>
        <taxon>Microbacterium</taxon>
    </lineage>
</organism>
<proteinExistence type="predicted"/>
<dbReference type="RefSeq" id="WP_206823772.1">
    <property type="nucleotide sequence ID" value="NZ_JAEMWU010000001.1"/>
</dbReference>
<evidence type="ECO:0000313" key="3">
    <source>
        <dbReference type="Proteomes" id="UP000664385"/>
    </source>
</evidence>